<keyword evidence="3" id="KW-0274">FAD</keyword>
<evidence type="ECO:0000256" key="2">
    <source>
        <dbReference type="ARBA" id="ARBA00022630"/>
    </source>
</evidence>
<dbReference type="SUPFAM" id="SSF51905">
    <property type="entry name" value="FAD/NAD(P)-binding domain"/>
    <property type="match status" value="1"/>
</dbReference>
<dbReference type="AlphaFoldDB" id="A0A6N7ISK7"/>
<dbReference type="Proteomes" id="UP000441717">
    <property type="component" value="Unassembled WGS sequence"/>
</dbReference>
<feature type="domain" description="FAD/NAD(P)-binding" evidence="4">
    <location>
        <begin position="2"/>
        <end position="110"/>
    </location>
</feature>
<dbReference type="Pfam" id="PF07992">
    <property type="entry name" value="Pyr_redox_2"/>
    <property type="match status" value="1"/>
</dbReference>
<dbReference type="GO" id="GO:0016491">
    <property type="term" value="F:oxidoreductase activity"/>
    <property type="evidence" value="ECO:0007669"/>
    <property type="project" value="InterPro"/>
</dbReference>
<dbReference type="Gene3D" id="3.50.50.60">
    <property type="entry name" value="FAD/NAD(P)-binding domain"/>
    <property type="match status" value="1"/>
</dbReference>
<dbReference type="RefSeq" id="WP_194174926.1">
    <property type="nucleotide sequence ID" value="NZ_WHYR01000032.1"/>
</dbReference>
<keyword evidence="6" id="KW-1185">Reference proteome</keyword>
<name>A0A6N7ISK7_9FIRM</name>
<comment type="caution">
    <text evidence="5">The sequence shown here is derived from an EMBL/GenBank/DDBJ whole genome shotgun (WGS) entry which is preliminary data.</text>
</comment>
<proteinExistence type="predicted"/>
<feature type="non-terminal residue" evidence="5">
    <location>
        <position position="111"/>
    </location>
</feature>
<accession>A0A6N7ISK7</accession>
<evidence type="ECO:0000256" key="3">
    <source>
        <dbReference type="ARBA" id="ARBA00022827"/>
    </source>
</evidence>
<dbReference type="InterPro" id="IPR023753">
    <property type="entry name" value="FAD/NAD-binding_dom"/>
</dbReference>
<dbReference type="PANTHER" id="PTHR43429:SF3">
    <property type="entry name" value="NITRITE REDUCTASE [NAD(P)H]"/>
    <property type="match status" value="1"/>
</dbReference>
<sequence>MHLLVIGSSAAGVAAVETLRRLGGREHRITVVTAEPVPAYSRCLLPDLLAGRKTEAAIGLRPPDFYRRLGVELLAGVAAVALRPQEKRVVLADGRELAYDRLLVATGAGPV</sequence>
<dbReference type="InterPro" id="IPR036188">
    <property type="entry name" value="FAD/NAD-bd_sf"/>
</dbReference>
<dbReference type="PRINTS" id="PR00368">
    <property type="entry name" value="FADPNR"/>
</dbReference>
<dbReference type="InterPro" id="IPR050260">
    <property type="entry name" value="FAD-bd_OxRdtase"/>
</dbReference>
<organism evidence="5 6">
    <name type="scientific">Desulfofundulus thermobenzoicus</name>
    <dbReference type="NCBI Taxonomy" id="29376"/>
    <lineage>
        <taxon>Bacteria</taxon>
        <taxon>Bacillati</taxon>
        <taxon>Bacillota</taxon>
        <taxon>Clostridia</taxon>
        <taxon>Eubacteriales</taxon>
        <taxon>Peptococcaceae</taxon>
        <taxon>Desulfofundulus</taxon>
    </lineage>
</organism>
<keyword evidence="2" id="KW-0285">Flavoprotein</keyword>
<evidence type="ECO:0000313" key="6">
    <source>
        <dbReference type="Proteomes" id="UP000441717"/>
    </source>
</evidence>
<protein>
    <submittedName>
        <fullName evidence="5">NAD(P)/FAD-dependent oxidoreductase</fullName>
    </submittedName>
</protein>
<dbReference type="PANTHER" id="PTHR43429">
    <property type="entry name" value="PYRIDINE NUCLEOTIDE-DISULFIDE OXIDOREDUCTASE DOMAIN-CONTAINING"/>
    <property type="match status" value="1"/>
</dbReference>
<evidence type="ECO:0000256" key="1">
    <source>
        <dbReference type="ARBA" id="ARBA00001974"/>
    </source>
</evidence>
<reference evidence="5 6" key="1">
    <citation type="submission" date="2019-10" db="EMBL/GenBank/DDBJ databases">
        <title>Comparative genomics of sulfur disproportionating microorganisms.</title>
        <authorList>
            <person name="Ward L.M."/>
            <person name="Bertran E."/>
            <person name="Johnston D."/>
        </authorList>
    </citation>
    <scope>NUCLEOTIDE SEQUENCE [LARGE SCALE GENOMIC DNA]</scope>
    <source>
        <strain evidence="5 6">DSM 14055</strain>
    </source>
</reference>
<comment type="cofactor">
    <cofactor evidence="1">
        <name>FAD</name>
        <dbReference type="ChEBI" id="CHEBI:57692"/>
    </cofactor>
</comment>
<dbReference type="EMBL" id="WHYR01000032">
    <property type="protein sequence ID" value="MQL52921.1"/>
    <property type="molecule type" value="Genomic_DNA"/>
</dbReference>
<evidence type="ECO:0000313" key="5">
    <source>
        <dbReference type="EMBL" id="MQL52921.1"/>
    </source>
</evidence>
<evidence type="ECO:0000259" key="4">
    <source>
        <dbReference type="Pfam" id="PF07992"/>
    </source>
</evidence>
<gene>
    <name evidence="5" type="ORF">GFC01_11750</name>
</gene>